<feature type="compositionally biased region" description="Low complexity" evidence="1">
    <location>
        <begin position="1261"/>
        <end position="1284"/>
    </location>
</feature>
<feature type="compositionally biased region" description="Polar residues" evidence="1">
    <location>
        <begin position="38"/>
        <end position="47"/>
    </location>
</feature>
<feature type="compositionally biased region" description="Polar residues" evidence="1">
    <location>
        <begin position="568"/>
        <end position="591"/>
    </location>
</feature>
<dbReference type="OrthoDB" id="420046at2759"/>
<dbReference type="PANTHER" id="PTHR24216">
    <property type="entry name" value="PAXILLIN-RELATED"/>
    <property type="match status" value="1"/>
</dbReference>
<feature type="compositionally biased region" description="Acidic residues" evidence="1">
    <location>
        <begin position="872"/>
        <end position="890"/>
    </location>
</feature>
<gene>
    <name evidence="2" type="ORF">MVEN_02103500</name>
</gene>
<feature type="region of interest" description="Disordered" evidence="1">
    <location>
        <begin position="558"/>
        <end position="606"/>
    </location>
</feature>
<feature type="region of interest" description="Disordered" evidence="1">
    <location>
        <begin position="27"/>
        <end position="47"/>
    </location>
</feature>
<evidence type="ECO:0000256" key="1">
    <source>
        <dbReference type="SAM" id="MobiDB-lite"/>
    </source>
</evidence>
<dbReference type="PANTHER" id="PTHR24216:SF65">
    <property type="entry name" value="PAXILLIN-LIKE PROTEIN 1"/>
    <property type="match status" value="1"/>
</dbReference>
<feature type="region of interest" description="Disordered" evidence="1">
    <location>
        <begin position="1063"/>
        <end position="1087"/>
    </location>
</feature>
<evidence type="ECO:0000313" key="2">
    <source>
        <dbReference type="EMBL" id="KAF7336685.1"/>
    </source>
</evidence>
<feature type="compositionally biased region" description="Low complexity" evidence="1">
    <location>
        <begin position="487"/>
        <end position="501"/>
    </location>
</feature>
<organism evidence="2 3">
    <name type="scientific">Mycena venus</name>
    <dbReference type="NCBI Taxonomy" id="2733690"/>
    <lineage>
        <taxon>Eukaryota</taxon>
        <taxon>Fungi</taxon>
        <taxon>Dikarya</taxon>
        <taxon>Basidiomycota</taxon>
        <taxon>Agaricomycotina</taxon>
        <taxon>Agaricomycetes</taxon>
        <taxon>Agaricomycetidae</taxon>
        <taxon>Agaricales</taxon>
        <taxon>Marasmiineae</taxon>
        <taxon>Mycenaceae</taxon>
        <taxon>Mycena</taxon>
    </lineage>
</organism>
<feature type="region of interest" description="Disordered" evidence="1">
    <location>
        <begin position="132"/>
        <end position="177"/>
    </location>
</feature>
<feature type="compositionally biased region" description="Basic residues" evidence="1">
    <location>
        <begin position="857"/>
        <end position="867"/>
    </location>
</feature>
<evidence type="ECO:0000313" key="3">
    <source>
        <dbReference type="Proteomes" id="UP000620124"/>
    </source>
</evidence>
<sequence>MPTLLPISVQVMIKGLYDTTVEFFALRNPTPPPGGQFSGSTSHPNQGTLTPVPDPFERLTRECAILREQLDAGHGGSDSDPLHMRRGLENITNQLARSQAEVAKLEERCRMLEKALRGTREMLEAREAELERMRKAGRTSSMTEEMHGGDRQTRSEGSQHMLARTDTGGSTSMRSEEHRAQLRSAELYMTRTDSWSGAQVIQAVHDLNSEIIQFAASAIDLCTFDTDSPSSSQAMHDTSARLGPNLAGLLSARERNSQDPTLVGLAVQAGIATCISRAMNSFALGLPSKSDVVLSQVYSHIFIAEPQPTSSRWRAITHRHVHTLYPGLREYAAEELRETVCRWTSDILVAACATNETTSRAWIRETFGEQVGRMVKAVGVIAKICKEEIMSTNFDLITVEPGQRFDERIMLDAFGEYGPSHGIVLATTELGLRLAAPFATPDDKSPIEDIQANPLDNGDDAELDVEHANGEPGAKKKKKKKPKKSASAKARDAAMATTNAKTDVKAKDEEAGRPPVLCISRNKHWRYISSYHGPWLQLPLELLESLLTLNLDPATLAAPEPRSPLNPPLSTGSSVPSNKRNGFHPHNNTFPDLSPPDSPRTSSLSASITFSASSGNLPPLFPVPEPGKPTPPPIDPGVFRNVTSIRRLIDEAAELSVRASSGLSAAELNMMRSSSPSMNSPYSNYNSPWAGLIPGGGGGGGGRNVAMSAMRIHRLRALAVQKLAAAYSADEIASSVMVMQGGSVFDDLAERVLKVDPNDADARYVHFFHEKIPSRQLAESTTTQVLDELIQNQPQKLEYYRTRGIVHCFRDEYSLATKDFTHALKEARAVRKAKIAHHHNYSPPTQNGKHAAGGGKGGKKRKGSKSKRFGDDVGDDAGEDAGDVSPDTDEAAGFVPHPSVLPDAPTPLEPQLLFLRGAAYLQHAVHLIESNVLKLEGVHKYSPYSTTGSGGNGGHANGANANNGELRLSYLEGGLYGGVEVGNPDGPLGRNTGKKARAYREAFGIAESGEAITGTGGTGKDERADHRLGEKKVCAIMNAFSPTLILWMLAPYLHLVGGMKRGTWHKSQAPPPPHPHTPSPNGGSLTKYDETTAAAGAAQLPPPPTTFTTYHPLLVEAHFSILLCQLMLGEFTTLLTTFVRTAGIVDGLEGYPVFLPPRSMAQAEFIEVLERLAGGWKTGIGAYTVDGETITGRGKDKAKAPLAIEGPPSDDDERRNKVSSPKLFSSSVSAIGQGSSGSSTSTSASSSTSVPDPTPFGDNGTSASSSSSTSPSQTRAATPTAPSPHAQALNSARILLAPVAARQRARELEKKNGKGTKKPMSINIPLHGPRVDVILAWLGASQIPALEVAA</sequence>
<feature type="region of interest" description="Disordered" evidence="1">
    <location>
        <begin position="838"/>
        <end position="903"/>
    </location>
</feature>
<reference evidence="2" key="1">
    <citation type="submission" date="2020-05" db="EMBL/GenBank/DDBJ databases">
        <title>Mycena genomes resolve the evolution of fungal bioluminescence.</title>
        <authorList>
            <person name="Tsai I.J."/>
        </authorList>
    </citation>
    <scope>NUCLEOTIDE SEQUENCE</scope>
    <source>
        <strain evidence="2">CCC161011</strain>
    </source>
</reference>
<accession>A0A8H7CGN7</accession>
<feature type="region of interest" description="Disordered" evidence="1">
    <location>
        <begin position="443"/>
        <end position="510"/>
    </location>
</feature>
<name>A0A8H7CGN7_9AGAR</name>
<feature type="region of interest" description="Disordered" evidence="1">
    <location>
        <begin position="1303"/>
        <end position="1323"/>
    </location>
</feature>
<dbReference type="EMBL" id="JACAZI010000022">
    <property type="protein sequence ID" value="KAF7336685.1"/>
    <property type="molecule type" value="Genomic_DNA"/>
</dbReference>
<proteinExistence type="predicted"/>
<dbReference type="Proteomes" id="UP000620124">
    <property type="component" value="Unassembled WGS sequence"/>
</dbReference>
<protein>
    <submittedName>
        <fullName evidence="2">CRAL-TRIO-N domain-containing protein</fullName>
    </submittedName>
</protein>
<feature type="compositionally biased region" description="Basic residues" evidence="1">
    <location>
        <begin position="475"/>
        <end position="486"/>
    </location>
</feature>
<feature type="compositionally biased region" description="Pro residues" evidence="1">
    <location>
        <begin position="1069"/>
        <end position="1078"/>
    </location>
</feature>
<feature type="region of interest" description="Disordered" evidence="1">
    <location>
        <begin position="1187"/>
        <end position="1285"/>
    </location>
</feature>
<feature type="compositionally biased region" description="Basic and acidic residues" evidence="1">
    <location>
        <begin position="144"/>
        <end position="154"/>
    </location>
</feature>
<feature type="compositionally biased region" description="Low complexity" evidence="1">
    <location>
        <begin position="1218"/>
        <end position="1250"/>
    </location>
</feature>
<comment type="caution">
    <text evidence="2">The sequence shown here is derived from an EMBL/GenBank/DDBJ whole genome shotgun (WGS) entry which is preliminary data.</text>
</comment>
<keyword evidence="3" id="KW-1185">Reference proteome</keyword>